<proteinExistence type="predicted"/>
<feature type="transmembrane region" description="Helical" evidence="6">
    <location>
        <begin position="85"/>
        <end position="106"/>
    </location>
</feature>
<feature type="transmembrane region" description="Helical" evidence="6">
    <location>
        <begin position="372"/>
        <end position="391"/>
    </location>
</feature>
<dbReference type="HOGENOM" id="CLU_628106_0_0_7"/>
<evidence type="ECO:0000256" key="6">
    <source>
        <dbReference type="SAM" id="Phobius"/>
    </source>
</evidence>
<evidence type="ECO:0000256" key="2">
    <source>
        <dbReference type="ARBA" id="ARBA00022448"/>
    </source>
</evidence>
<feature type="transmembrane region" description="Helical" evidence="6">
    <location>
        <begin position="334"/>
        <end position="360"/>
    </location>
</feature>
<dbReference type="STRING" id="483547.GSUB_03420"/>
<feature type="transmembrane region" description="Helical" evidence="6">
    <location>
        <begin position="306"/>
        <end position="328"/>
    </location>
</feature>
<feature type="transmembrane region" description="Helical" evidence="6">
    <location>
        <begin position="397"/>
        <end position="415"/>
    </location>
</feature>
<evidence type="ECO:0000313" key="8">
    <source>
        <dbReference type="Proteomes" id="UP000035036"/>
    </source>
</evidence>
<evidence type="ECO:0000256" key="1">
    <source>
        <dbReference type="ARBA" id="ARBA00004141"/>
    </source>
</evidence>
<keyword evidence="4 6" id="KW-1133">Transmembrane helix</keyword>
<evidence type="ECO:0000256" key="4">
    <source>
        <dbReference type="ARBA" id="ARBA00022989"/>
    </source>
</evidence>
<reference evidence="7 8" key="1">
    <citation type="journal article" date="2015" name="Genome Announc.">
        <title>Genomes of Geoalkalibacter ferrihydriticus Z-0531T and Geoalkalibacter subterraneus Red1T, Two Haloalkaliphilic Metal-Reducing Deltaproteobacteria.</title>
        <authorList>
            <person name="Badalamenti J.P."/>
            <person name="Krajmalnik-Brown R."/>
            <person name="Torres C.I."/>
            <person name="Bond D.R."/>
        </authorList>
    </citation>
    <scope>NUCLEOTIDE SEQUENCE [LARGE SCALE GENOMIC DNA]</scope>
    <source>
        <strain evidence="7 8">Red1</strain>
    </source>
</reference>
<protein>
    <recommendedName>
        <fullName evidence="9">Polysaccharide biosynthesis protein C-terminal domain-containing protein</fullName>
    </recommendedName>
</protein>
<feature type="transmembrane region" description="Helical" evidence="6">
    <location>
        <begin position="44"/>
        <end position="64"/>
    </location>
</feature>
<keyword evidence="2" id="KW-0813">Transport</keyword>
<dbReference type="GO" id="GO:0030504">
    <property type="term" value="F:inorganic diphosphate transmembrane transporter activity"/>
    <property type="evidence" value="ECO:0007669"/>
    <property type="project" value="TreeGrafter"/>
</dbReference>
<dbReference type="InterPro" id="IPR009887">
    <property type="entry name" value="ANKH"/>
</dbReference>
<keyword evidence="5 6" id="KW-0472">Membrane</keyword>
<dbReference type="GO" id="GO:0005315">
    <property type="term" value="F:phosphate transmembrane transporter activity"/>
    <property type="evidence" value="ECO:0007669"/>
    <property type="project" value="InterPro"/>
</dbReference>
<evidence type="ECO:0000313" key="7">
    <source>
        <dbReference type="EMBL" id="AJF05807.1"/>
    </source>
</evidence>
<evidence type="ECO:0008006" key="9">
    <source>
        <dbReference type="Google" id="ProtNLM"/>
    </source>
</evidence>
<comment type="subcellular location">
    <subcellularLocation>
        <location evidence="1">Membrane</location>
        <topology evidence="1">Multi-pass membrane protein</topology>
    </subcellularLocation>
</comment>
<gene>
    <name evidence="7" type="ORF">GSUB_03420</name>
</gene>
<dbReference type="KEGG" id="gsb:GSUB_03420"/>
<name>A0A0B5FCA1_9BACT</name>
<keyword evidence="3 6" id="KW-0812">Transmembrane</keyword>
<dbReference type="PANTHER" id="PTHR28384">
    <property type="entry name" value="PROGRESSIVE ANKYLOSIS PROTEIN HOMOLOG"/>
    <property type="match status" value="1"/>
</dbReference>
<dbReference type="EMBL" id="CP010311">
    <property type="protein sequence ID" value="AJF05807.1"/>
    <property type="molecule type" value="Genomic_DNA"/>
</dbReference>
<evidence type="ECO:0000256" key="5">
    <source>
        <dbReference type="ARBA" id="ARBA00023136"/>
    </source>
</evidence>
<dbReference type="PANTHER" id="PTHR28384:SF1">
    <property type="entry name" value="PROGRESSIVE ANKYLOSIS PROTEIN HOMOLOG"/>
    <property type="match status" value="1"/>
</dbReference>
<organism evidence="7 8">
    <name type="scientific">Geoalkalibacter subterraneus</name>
    <dbReference type="NCBI Taxonomy" id="483547"/>
    <lineage>
        <taxon>Bacteria</taxon>
        <taxon>Pseudomonadati</taxon>
        <taxon>Thermodesulfobacteriota</taxon>
        <taxon>Desulfuromonadia</taxon>
        <taxon>Desulfuromonadales</taxon>
        <taxon>Geoalkalibacteraceae</taxon>
        <taxon>Geoalkalibacter</taxon>
    </lineage>
</organism>
<feature type="transmembrane region" description="Helical" evidence="6">
    <location>
        <begin position="126"/>
        <end position="145"/>
    </location>
</feature>
<dbReference type="GO" id="GO:0035435">
    <property type="term" value="P:phosphate ion transmembrane transport"/>
    <property type="evidence" value="ECO:0007669"/>
    <property type="project" value="InterPro"/>
</dbReference>
<dbReference type="AlphaFoldDB" id="A0A0B5FCA1"/>
<feature type="transmembrane region" description="Helical" evidence="6">
    <location>
        <begin position="157"/>
        <end position="179"/>
    </location>
</feature>
<dbReference type="RefSeq" id="WP_040199195.1">
    <property type="nucleotide sequence ID" value="NZ_CP010311.1"/>
</dbReference>
<feature type="transmembrane region" description="Helical" evidence="6">
    <location>
        <begin position="185"/>
        <end position="206"/>
    </location>
</feature>
<keyword evidence="8" id="KW-1185">Reference proteome</keyword>
<evidence type="ECO:0000256" key="3">
    <source>
        <dbReference type="ARBA" id="ARBA00022692"/>
    </source>
</evidence>
<accession>A0A0B5FCA1</accession>
<dbReference type="Proteomes" id="UP000035036">
    <property type="component" value="Chromosome"/>
</dbReference>
<dbReference type="GO" id="GO:0005886">
    <property type="term" value="C:plasma membrane"/>
    <property type="evidence" value="ECO:0007669"/>
    <property type="project" value="TreeGrafter"/>
</dbReference>
<sequence length="421" mass="45825">MSNPPLTLKAISLFFFPLMLNVQFMSVSHSFINAALARQPDPVITLAAFSVAMVLHMFVAAPSYQNQAITIAMVRGRRSLIGTALFVLTIAVYVALFLGLLAWSPLGDLVLTQVLGVGPQIATEAKAVLGILVPLPFLTGARGMLQGMVMQARRTAPVSIATAVRIGILLALLALLSGWLSGARLAAAALLGCILVETLFVGWFALRYRVRHHDEEEHSVGEIFRFALPLAFSSSMQHMVPLQINAIISRLPDGELALAAFGIIRGFLFLLAGPLRNLMQSYQTLVRQPEDYPVLVTFHRRVSGTLAALILLTAYPLNAFILGTLMGLDETMRHYIALPLAFCALFPVMHGGANLLRGIFTERHQTGTIGRVMVYKVIYMLICWAIVPITASPVPGVAVAVFLIVSAELLELVYMRRRLAA</sequence>